<keyword evidence="1" id="KW-0812">Transmembrane</keyword>
<protein>
    <recommendedName>
        <fullName evidence="4">ABC3 transporter permease protein domain-containing protein</fullName>
    </recommendedName>
</protein>
<feature type="transmembrane region" description="Helical" evidence="1">
    <location>
        <begin position="280"/>
        <end position="303"/>
    </location>
</feature>
<name>D5UFR1_CELFN</name>
<keyword evidence="1" id="KW-1133">Transmembrane helix</keyword>
<feature type="transmembrane region" description="Helical" evidence="1">
    <location>
        <begin position="20"/>
        <end position="39"/>
    </location>
</feature>
<dbReference type="HOGENOM" id="CLU_066172_0_0_11"/>
<dbReference type="EMBL" id="CP001964">
    <property type="protein sequence ID" value="ADG73020.1"/>
    <property type="molecule type" value="Genomic_DNA"/>
</dbReference>
<evidence type="ECO:0000256" key="1">
    <source>
        <dbReference type="SAM" id="Phobius"/>
    </source>
</evidence>
<reference evidence="2 3" key="1">
    <citation type="journal article" date="2010" name="Stand. Genomic Sci.">
        <title>Complete genome sequence of Cellulomonas flavigena type strain (134).</title>
        <authorList>
            <person name="Abt B."/>
            <person name="Foster B."/>
            <person name="Lapidus A."/>
            <person name="Clum A."/>
            <person name="Sun H."/>
            <person name="Pukall R."/>
            <person name="Lucas S."/>
            <person name="Glavina Del Rio T."/>
            <person name="Nolan M."/>
            <person name="Tice H."/>
            <person name="Cheng J.F."/>
            <person name="Pitluck S."/>
            <person name="Liolios K."/>
            <person name="Ivanova N."/>
            <person name="Mavromatis K."/>
            <person name="Ovchinnikova G."/>
            <person name="Pati A."/>
            <person name="Goodwin L."/>
            <person name="Chen A."/>
            <person name="Palaniappan K."/>
            <person name="Land M."/>
            <person name="Hauser L."/>
            <person name="Chang Y.J."/>
            <person name="Jeffries C.D."/>
            <person name="Rohde M."/>
            <person name="Goker M."/>
            <person name="Woyke T."/>
            <person name="Bristow J."/>
            <person name="Eisen J.A."/>
            <person name="Markowitz V."/>
            <person name="Hugenholtz P."/>
            <person name="Kyrpides N.C."/>
            <person name="Klenk H.P."/>
        </authorList>
    </citation>
    <scope>NUCLEOTIDE SEQUENCE [LARGE SCALE GENOMIC DNA]</scope>
    <source>
        <strain evidence="3">ATCC 482 / DSM 20109 / BCRC 11376 / JCM 18109 / NBRC 3775 / NCIMB 8073 / NRS 134</strain>
    </source>
</reference>
<feature type="transmembrane region" description="Helical" evidence="1">
    <location>
        <begin position="241"/>
        <end position="260"/>
    </location>
</feature>
<evidence type="ECO:0000313" key="2">
    <source>
        <dbReference type="EMBL" id="ADG73020.1"/>
    </source>
</evidence>
<dbReference type="eggNOG" id="ENOG5032RIC">
    <property type="taxonomic scope" value="Bacteria"/>
</dbReference>
<dbReference type="AlphaFoldDB" id="D5UFR1"/>
<keyword evidence="1" id="KW-0472">Membrane</keyword>
<dbReference type="KEGG" id="cfl:Cfla_0100"/>
<dbReference type="RefSeq" id="WP_013115354.1">
    <property type="nucleotide sequence ID" value="NC_014151.1"/>
</dbReference>
<proteinExistence type="predicted"/>
<evidence type="ECO:0000313" key="3">
    <source>
        <dbReference type="Proteomes" id="UP000000849"/>
    </source>
</evidence>
<evidence type="ECO:0008006" key="4">
    <source>
        <dbReference type="Google" id="ProtNLM"/>
    </source>
</evidence>
<gene>
    <name evidence="2" type="ordered locus">Cfla_0100</name>
</gene>
<organism evidence="2 3">
    <name type="scientific">Cellulomonas flavigena (strain ATCC 482 / DSM 20109 / BCRC 11376 / JCM 18109 / NBRC 3775 / NCIMB 8073 / NRS 134)</name>
    <dbReference type="NCBI Taxonomy" id="446466"/>
    <lineage>
        <taxon>Bacteria</taxon>
        <taxon>Bacillati</taxon>
        <taxon>Actinomycetota</taxon>
        <taxon>Actinomycetes</taxon>
        <taxon>Micrococcales</taxon>
        <taxon>Cellulomonadaceae</taxon>
        <taxon>Cellulomonas</taxon>
    </lineage>
</organism>
<dbReference type="OrthoDB" id="3716589at2"/>
<feature type="transmembrane region" description="Helical" evidence="1">
    <location>
        <begin position="315"/>
        <end position="334"/>
    </location>
</feature>
<accession>D5UFR1</accession>
<keyword evidence="3" id="KW-1185">Reference proteome</keyword>
<dbReference type="Proteomes" id="UP000000849">
    <property type="component" value="Chromosome"/>
</dbReference>
<sequence>MRWVGGEAARNLLSGTTHALRYALVLALVLGALVAAEVATVDELLTRAAAYRASGGSVLTLEAVGQVDGRACEAIGELPGVRAAGALRTRTEPLVSTLLPRGPVAAYSVTPGLLEVVGARQVATPGVVLADDVAESLGLSARSTLVTTAGTTTVRGTYAWPDDGRRAGFGYAALVPDDTGVPYDQCWVEAWPVPTDLANVLRSTLLPAPDGMSEVRSSRLNTSLGAHFDGEALYTGRVTRYAAVAGLVAGLLVGLASALGRRLELASARHVGVTRRAQHAQVLVESSVWVLAGGVLAGAAAAATIARAGGHDDGALVLAAAHVVVPGLLGALLGPQLAVAVTQESHLFRYFKSR</sequence>
<dbReference type="STRING" id="446466.Cfla_0100"/>